<dbReference type="Proteomes" id="UP000617426">
    <property type="component" value="Unassembled WGS sequence"/>
</dbReference>
<dbReference type="EMBL" id="JACHMK010000001">
    <property type="protein sequence ID" value="MBB6333660.1"/>
    <property type="molecule type" value="Genomic_DNA"/>
</dbReference>
<organism evidence="1 2">
    <name type="scientific">Schaalia hyovaginalis</name>
    <dbReference type="NCBI Taxonomy" id="29316"/>
    <lineage>
        <taxon>Bacteria</taxon>
        <taxon>Bacillati</taxon>
        <taxon>Actinomycetota</taxon>
        <taxon>Actinomycetes</taxon>
        <taxon>Actinomycetales</taxon>
        <taxon>Actinomycetaceae</taxon>
        <taxon>Schaalia</taxon>
    </lineage>
</organism>
<dbReference type="AlphaFoldDB" id="A0A923E334"/>
<name>A0A923E334_9ACTO</name>
<proteinExistence type="predicted"/>
<dbReference type="RefSeq" id="WP_184451348.1">
    <property type="nucleotide sequence ID" value="NZ_JACHMK010000001.1"/>
</dbReference>
<keyword evidence="2" id="KW-1185">Reference proteome</keyword>
<evidence type="ECO:0000313" key="1">
    <source>
        <dbReference type="EMBL" id="MBB6333660.1"/>
    </source>
</evidence>
<gene>
    <name evidence="1" type="ORF">HD592_000225</name>
</gene>
<comment type="caution">
    <text evidence="1">The sequence shown here is derived from an EMBL/GenBank/DDBJ whole genome shotgun (WGS) entry which is preliminary data.</text>
</comment>
<reference evidence="1" key="1">
    <citation type="submission" date="2020-08" db="EMBL/GenBank/DDBJ databases">
        <title>Sequencing the genomes of 1000 actinobacteria strains.</title>
        <authorList>
            <person name="Klenk H.-P."/>
        </authorList>
    </citation>
    <scope>NUCLEOTIDE SEQUENCE</scope>
    <source>
        <strain evidence="1">DSM 10695</strain>
    </source>
</reference>
<evidence type="ECO:0000313" key="2">
    <source>
        <dbReference type="Proteomes" id="UP000617426"/>
    </source>
</evidence>
<sequence length="120" mass="12967">MSGDTSFVEVLGLLGDGHTVDELSDELRQVVQRVQQTGRAGQLSLTLKVILASDNTVEIIDKIAVRLPEFKRDPHEFRIGEEGNLEDAGHQTTIGFRVVGGRTVLTEDGEVDPATGVIAD</sequence>
<protein>
    <submittedName>
        <fullName evidence="1">Uncharacterized protein</fullName>
    </submittedName>
</protein>
<accession>A0A923E334</accession>